<evidence type="ECO:0000313" key="1">
    <source>
        <dbReference type="EMBL" id="MBF1384334.1"/>
    </source>
</evidence>
<proteinExistence type="predicted"/>
<comment type="caution">
    <text evidence="1">The sequence shown here is derived from an EMBL/GenBank/DDBJ whole genome shotgun (WGS) entry which is preliminary data.</text>
</comment>
<dbReference type="EMBL" id="JABZSJ010000025">
    <property type="protein sequence ID" value="MBF1384334.1"/>
    <property type="molecule type" value="Genomic_DNA"/>
</dbReference>
<sequence length="169" mass="19799">MVNLTFVQRGSLCNKAFPITYVKRKEAFPFPLYYLNIGELVKDRNRIYRAAVDKKLGIARLKQPPLMANKSLYRMDMKCFTETMTYFNASFSQEITRTQRVVCNITEYQTKPMPKSLGLSHFMYLIAVDIGFGKITKPDPTFLPKEVSLKHHNRIPFRVMKSTFEQRQE</sequence>
<dbReference type="Proteomes" id="UP000771736">
    <property type="component" value="Unassembled WGS sequence"/>
</dbReference>
<reference evidence="1" key="1">
    <citation type="submission" date="2020-04" db="EMBL/GenBank/DDBJ databases">
        <title>Deep metagenomics examines the oral microbiome during advanced dental caries in children, revealing novel taxa and co-occurrences with host molecules.</title>
        <authorList>
            <person name="Baker J.L."/>
            <person name="Morton J.T."/>
            <person name="Dinis M."/>
            <person name="Alvarez R."/>
            <person name="Tran N.C."/>
            <person name="Knight R."/>
            <person name="Edlund A."/>
        </authorList>
    </citation>
    <scope>NUCLEOTIDE SEQUENCE</scope>
    <source>
        <strain evidence="1">JCVI_44_bin.5</strain>
    </source>
</reference>
<evidence type="ECO:0000313" key="2">
    <source>
        <dbReference type="Proteomes" id="UP000771736"/>
    </source>
</evidence>
<accession>A0A930HM32</accession>
<dbReference type="AlphaFoldDB" id="A0A930HM32"/>
<dbReference type="RefSeq" id="WP_025000326.1">
    <property type="nucleotide sequence ID" value="NZ_JABZSI010000011.1"/>
</dbReference>
<organism evidence="1 2">
    <name type="scientific">Prevotella aurantiaca</name>
    <dbReference type="NCBI Taxonomy" id="596085"/>
    <lineage>
        <taxon>Bacteria</taxon>
        <taxon>Pseudomonadati</taxon>
        <taxon>Bacteroidota</taxon>
        <taxon>Bacteroidia</taxon>
        <taxon>Bacteroidales</taxon>
        <taxon>Prevotellaceae</taxon>
        <taxon>Prevotella</taxon>
    </lineage>
</organism>
<protein>
    <submittedName>
        <fullName evidence="1">Uncharacterized protein</fullName>
    </submittedName>
</protein>
<name>A0A930HM32_9BACT</name>
<gene>
    <name evidence="1" type="ORF">HXN26_05705</name>
</gene>